<dbReference type="Gene3D" id="1.10.260.40">
    <property type="entry name" value="lambda repressor-like DNA-binding domains"/>
    <property type="match status" value="1"/>
</dbReference>
<dbReference type="CDD" id="cd06267">
    <property type="entry name" value="PBP1_LacI_sugar_binding-like"/>
    <property type="match status" value="1"/>
</dbReference>
<keyword evidence="1" id="KW-0805">Transcription regulation</keyword>
<feature type="domain" description="HTH lacI-type" evidence="4">
    <location>
        <begin position="62"/>
        <end position="115"/>
    </location>
</feature>
<proteinExistence type="predicted"/>
<evidence type="ECO:0000256" key="2">
    <source>
        <dbReference type="ARBA" id="ARBA00023125"/>
    </source>
</evidence>
<dbReference type="InterPro" id="IPR010982">
    <property type="entry name" value="Lambda_DNA-bd_dom_sf"/>
</dbReference>
<gene>
    <name evidence="5" type="ORF">SAMN05216554_0538</name>
</gene>
<dbReference type="CDD" id="cd01392">
    <property type="entry name" value="HTH_LacI"/>
    <property type="match status" value="1"/>
</dbReference>
<dbReference type="SMART" id="SM00354">
    <property type="entry name" value="HTH_LACI"/>
    <property type="match status" value="1"/>
</dbReference>
<dbReference type="STRING" id="381665.SAMN05216554_0538"/>
<evidence type="ECO:0000256" key="1">
    <source>
        <dbReference type="ARBA" id="ARBA00023015"/>
    </source>
</evidence>
<keyword evidence="3" id="KW-0804">Transcription</keyword>
<dbReference type="InterPro" id="IPR028082">
    <property type="entry name" value="Peripla_BP_I"/>
</dbReference>
<keyword evidence="6" id="KW-1185">Reference proteome</keyword>
<dbReference type="OrthoDB" id="3324394at2"/>
<keyword evidence="2" id="KW-0238">DNA-binding</keyword>
<dbReference type="PANTHER" id="PTHR30146">
    <property type="entry name" value="LACI-RELATED TRANSCRIPTIONAL REPRESSOR"/>
    <property type="match status" value="1"/>
</dbReference>
<dbReference type="GO" id="GO:0000976">
    <property type="term" value="F:transcription cis-regulatory region binding"/>
    <property type="evidence" value="ECO:0007669"/>
    <property type="project" value="TreeGrafter"/>
</dbReference>
<dbReference type="GO" id="GO:0003700">
    <property type="term" value="F:DNA-binding transcription factor activity"/>
    <property type="evidence" value="ECO:0007669"/>
    <property type="project" value="TreeGrafter"/>
</dbReference>
<sequence>MLEANRFASWCGHDNTGTLFPADFALLPLCKAPRIVGFIDCKSFCIVGYSEPVDDASPKPWTMQQIAAAAGVSMTTVSHTLSGKRPVSSATALRIRGLIDQFGYVPDAGARRLKSGRSGMIGLAVPDISHWYFGRIARGVEEMANEHDFGLIICSTSNSDPRREKRYFNLLRTRSIEGLIYTASREISPTDELMSISASSSPIVLADEGVAGLSRVPSVTSLNSAGARELGRHLRDLGHTRAVIVAGFAGLHSTIERVAGIRESFPDAVVVHGDFEVQSGYDRIDELLAQGVEFTAVFGCNDYMAVGAMRRLHEAGLRVPQDVSVVGFDDVDIAGVITPGLTTVRQDMLEIGRRSAQLLIEGLDAGSMRGVESVALPVEMIVRGSTGPVARG</sequence>
<reference evidence="5 6" key="1">
    <citation type="submission" date="2016-10" db="EMBL/GenBank/DDBJ databases">
        <authorList>
            <person name="de Groot N.N."/>
        </authorList>
    </citation>
    <scope>NUCLEOTIDE SEQUENCE [LARGE SCALE GENOMIC DNA]</scope>
    <source>
        <strain evidence="5 6">CGMCC 4.3491</strain>
    </source>
</reference>
<dbReference type="EMBL" id="FNPZ01000001">
    <property type="protein sequence ID" value="SDY50806.1"/>
    <property type="molecule type" value="Genomic_DNA"/>
</dbReference>
<dbReference type="Proteomes" id="UP000198891">
    <property type="component" value="Unassembled WGS sequence"/>
</dbReference>
<dbReference type="Pfam" id="PF13377">
    <property type="entry name" value="Peripla_BP_3"/>
    <property type="match status" value="1"/>
</dbReference>
<evidence type="ECO:0000259" key="4">
    <source>
        <dbReference type="PROSITE" id="PS50932"/>
    </source>
</evidence>
<dbReference type="SUPFAM" id="SSF47413">
    <property type="entry name" value="lambda repressor-like DNA-binding domains"/>
    <property type="match status" value="1"/>
</dbReference>
<dbReference type="Gene3D" id="3.40.50.2300">
    <property type="match status" value="2"/>
</dbReference>
<dbReference type="PANTHER" id="PTHR30146:SF153">
    <property type="entry name" value="LACTOSE OPERON REPRESSOR"/>
    <property type="match status" value="1"/>
</dbReference>
<evidence type="ECO:0000313" key="5">
    <source>
        <dbReference type="EMBL" id="SDY50806.1"/>
    </source>
</evidence>
<dbReference type="SUPFAM" id="SSF53822">
    <property type="entry name" value="Periplasmic binding protein-like I"/>
    <property type="match status" value="1"/>
</dbReference>
<organism evidence="5 6">
    <name type="scientific">Herbiconiux ginsengi</name>
    <dbReference type="NCBI Taxonomy" id="381665"/>
    <lineage>
        <taxon>Bacteria</taxon>
        <taxon>Bacillati</taxon>
        <taxon>Actinomycetota</taxon>
        <taxon>Actinomycetes</taxon>
        <taxon>Micrococcales</taxon>
        <taxon>Microbacteriaceae</taxon>
        <taxon>Herbiconiux</taxon>
    </lineage>
</organism>
<accession>A0A1H3KFD0</accession>
<dbReference type="InterPro" id="IPR046335">
    <property type="entry name" value="LacI/GalR-like_sensor"/>
</dbReference>
<dbReference type="InterPro" id="IPR000843">
    <property type="entry name" value="HTH_LacI"/>
</dbReference>
<dbReference type="PROSITE" id="PS50932">
    <property type="entry name" value="HTH_LACI_2"/>
    <property type="match status" value="1"/>
</dbReference>
<name>A0A1H3KFD0_9MICO</name>
<evidence type="ECO:0000313" key="6">
    <source>
        <dbReference type="Proteomes" id="UP000198891"/>
    </source>
</evidence>
<dbReference type="AlphaFoldDB" id="A0A1H3KFD0"/>
<protein>
    <submittedName>
        <fullName evidence="5">Transcriptional regulator, LacI family</fullName>
    </submittedName>
</protein>
<evidence type="ECO:0000256" key="3">
    <source>
        <dbReference type="ARBA" id="ARBA00023163"/>
    </source>
</evidence>
<dbReference type="Pfam" id="PF00356">
    <property type="entry name" value="LacI"/>
    <property type="match status" value="1"/>
</dbReference>